<dbReference type="PANTHER" id="PTHR31683:SF18">
    <property type="entry name" value="PECTATE LYASE 21-RELATED"/>
    <property type="match status" value="1"/>
</dbReference>
<dbReference type="Pfam" id="PF00553">
    <property type="entry name" value="CBM_2"/>
    <property type="match status" value="1"/>
</dbReference>
<dbReference type="SMART" id="SM00637">
    <property type="entry name" value="CBD_II"/>
    <property type="match status" value="1"/>
</dbReference>
<comment type="subcellular location">
    <subcellularLocation>
        <location evidence="2">Secreted</location>
    </subcellularLocation>
</comment>
<dbReference type="InterPro" id="IPR006626">
    <property type="entry name" value="PbH1"/>
</dbReference>
<protein>
    <submittedName>
        <fullName evidence="6">Cellulose binding domain-containing protein</fullName>
    </submittedName>
</protein>
<evidence type="ECO:0000256" key="1">
    <source>
        <dbReference type="ARBA" id="ARBA00023239"/>
    </source>
</evidence>
<dbReference type="PANTHER" id="PTHR31683">
    <property type="entry name" value="PECTATE LYASE 18-RELATED"/>
    <property type="match status" value="1"/>
</dbReference>
<dbReference type="SUPFAM" id="SSF49384">
    <property type="entry name" value="Carbohydrate-binding domain"/>
    <property type="match status" value="1"/>
</dbReference>
<dbReference type="Pfam" id="PF00544">
    <property type="entry name" value="Pectate_lyase_4"/>
    <property type="match status" value="1"/>
</dbReference>
<dbReference type="Proteomes" id="UP000622245">
    <property type="component" value="Unassembled WGS sequence"/>
</dbReference>
<dbReference type="InterPro" id="IPR001919">
    <property type="entry name" value="CBD2"/>
</dbReference>
<dbReference type="SUPFAM" id="SSF51126">
    <property type="entry name" value="Pectin lyase-like"/>
    <property type="match status" value="1"/>
</dbReference>
<dbReference type="RefSeq" id="WP_203150934.1">
    <property type="nucleotide sequence ID" value="NZ_JAEVHL010000182.1"/>
</dbReference>
<proteinExistence type="inferred from homology"/>
<dbReference type="InterPro" id="IPR008965">
    <property type="entry name" value="CBM2/CBM3_carb-bd_dom_sf"/>
</dbReference>
<feature type="compositionally biased region" description="Pro residues" evidence="3">
    <location>
        <begin position="145"/>
        <end position="162"/>
    </location>
</feature>
<gene>
    <name evidence="6" type="ORF">JM949_26215</name>
</gene>
<name>A0ABS1YMB0_9ACTN</name>
<dbReference type="InterPro" id="IPR012334">
    <property type="entry name" value="Pectin_lyas_fold"/>
</dbReference>
<dbReference type="Gene3D" id="2.160.20.10">
    <property type="entry name" value="Single-stranded right-handed beta-helix, Pectin lyase-like"/>
    <property type="match status" value="1"/>
</dbReference>
<feature type="signal peptide" evidence="4">
    <location>
        <begin position="1"/>
        <end position="34"/>
    </location>
</feature>
<evidence type="ECO:0000256" key="3">
    <source>
        <dbReference type="SAM" id="MobiDB-lite"/>
    </source>
</evidence>
<dbReference type="SMART" id="SM00656">
    <property type="entry name" value="Amb_all"/>
    <property type="match status" value="1"/>
</dbReference>
<dbReference type="PROSITE" id="PS51318">
    <property type="entry name" value="TAT"/>
    <property type="match status" value="1"/>
</dbReference>
<accession>A0ABS1YMB0</accession>
<dbReference type="InterPro" id="IPR011050">
    <property type="entry name" value="Pectin_lyase_fold/virulence"/>
</dbReference>
<keyword evidence="4" id="KW-0732">Signal</keyword>
<reference evidence="6 7" key="1">
    <citation type="submission" date="2021-01" db="EMBL/GenBank/DDBJ databases">
        <title>Draft genome sequence of Micromonospora sp. strain STR1s_6.</title>
        <authorList>
            <person name="Karlyshev A."/>
            <person name="Jawad R."/>
        </authorList>
    </citation>
    <scope>NUCLEOTIDE SEQUENCE [LARGE SCALE GENOMIC DNA]</scope>
    <source>
        <strain evidence="6 7">STR1S-6</strain>
    </source>
</reference>
<dbReference type="PROSITE" id="PS51173">
    <property type="entry name" value="CBM2"/>
    <property type="match status" value="1"/>
</dbReference>
<dbReference type="InterPro" id="IPR045032">
    <property type="entry name" value="PEL"/>
</dbReference>
<dbReference type="Gene3D" id="2.60.40.290">
    <property type="match status" value="1"/>
</dbReference>
<feature type="region of interest" description="Disordered" evidence="3">
    <location>
        <begin position="133"/>
        <end position="185"/>
    </location>
</feature>
<sequence length="449" mass="46677">MRTAQRRMTLIATTAAATAALVTAGLLTSVSAQAAAGCQVAYSVASQWPGGFTGNVTVTNLGDPVSGWTLRWSYGAGQQASQAWGATVSQSGSQVSATNVDYNGNLATNGSASFGFNASWNNSSNPAPSSFSLNDVACIGSTTPTTPPPTTPPPSSTPPPSTQQPSNLVGWATQNGGTTGGGNAGTTTVSNASVLTSALNATGAAVIRVTGTITCSGMLRVRSNKTIIGNYGATIDGCGFNISGDRNVIIRNLTFRNWNDDAINVQESATNIWIDHNSFSNGYDGAVDIKRGSDFVTVSWNRVFSHDKTMLLGHSDDNAGQDVGHLRVSYHHNWFDGSNQRNPRVRFGNPVHVYNNYYRANGGYGVASTENAGVLVEGNYFENVDDPYHLGEGDSGPGSLVARNNHFVNSPTGQAGGSVASIPYSYQLDTASNVKSIVTAGAGAGRITV</sequence>
<feature type="domain" description="CBM2" evidence="5">
    <location>
        <begin position="31"/>
        <end position="141"/>
    </location>
</feature>
<keyword evidence="1 2" id="KW-0456">Lyase</keyword>
<comment type="caution">
    <text evidence="6">The sequence shown here is derived from an EMBL/GenBank/DDBJ whole genome shotgun (WGS) entry which is preliminary data.</text>
</comment>
<dbReference type="InterPro" id="IPR006311">
    <property type="entry name" value="TAT_signal"/>
</dbReference>
<keyword evidence="7" id="KW-1185">Reference proteome</keyword>
<keyword evidence="2" id="KW-0624">Polysaccharide degradation</keyword>
<evidence type="ECO:0000313" key="7">
    <source>
        <dbReference type="Proteomes" id="UP000622245"/>
    </source>
</evidence>
<dbReference type="InterPro" id="IPR002022">
    <property type="entry name" value="Pec_lyase"/>
</dbReference>
<keyword evidence="2" id="KW-0119">Carbohydrate metabolism</keyword>
<organism evidence="6 7">
    <name type="scientific">Micromonospora tarensis</name>
    <dbReference type="NCBI Taxonomy" id="2806100"/>
    <lineage>
        <taxon>Bacteria</taxon>
        <taxon>Bacillati</taxon>
        <taxon>Actinomycetota</taxon>
        <taxon>Actinomycetes</taxon>
        <taxon>Micromonosporales</taxon>
        <taxon>Micromonosporaceae</taxon>
        <taxon>Micromonospora</taxon>
    </lineage>
</organism>
<feature type="chain" id="PRO_5045166342" evidence="4">
    <location>
        <begin position="35"/>
        <end position="449"/>
    </location>
</feature>
<comment type="similarity">
    <text evidence="2">Belongs to the polysaccharide lyase 1 family.</text>
</comment>
<dbReference type="EMBL" id="JAEVHL010000182">
    <property type="protein sequence ID" value="MBM0278572.1"/>
    <property type="molecule type" value="Genomic_DNA"/>
</dbReference>
<dbReference type="InterPro" id="IPR012291">
    <property type="entry name" value="CBM2_carb-bd_dom_sf"/>
</dbReference>
<evidence type="ECO:0000256" key="2">
    <source>
        <dbReference type="RuleBase" id="RU361173"/>
    </source>
</evidence>
<evidence type="ECO:0000313" key="6">
    <source>
        <dbReference type="EMBL" id="MBM0278572.1"/>
    </source>
</evidence>
<evidence type="ECO:0000256" key="4">
    <source>
        <dbReference type="SAM" id="SignalP"/>
    </source>
</evidence>
<keyword evidence="2" id="KW-0964">Secreted</keyword>
<evidence type="ECO:0000259" key="5">
    <source>
        <dbReference type="PROSITE" id="PS51173"/>
    </source>
</evidence>
<dbReference type="SMART" id="SM00710">
    <property type="entry name" value="PbH1"/>
    <property type="match status" value="4"/>
</dbReference>